<accession>A0A4U0TVA4</accession>
<evidence type="ECO:0000313" key="8">
    <source>
        <dbReference type="Proteomes" id="UP000308549"/>
    </source>
</evidence>
<evidence type="ECO:0000256" key="5">
    <source>
        <dbReference type="SAM" id="MobiDB-lite"/>
    </source>
</evidence>
<gene>
    <name evidence="7" type="ORF">B0A50_04654</name>
</gene>
<name>A0A4U0TVA4_9PEZI</name>
<keyword evidence="3 6" id="KW-1133">Transmembrane helix</keyword>
<dbReference type="OrthoDB" id="4205486at2759"/>
<dbReference type="Proteomes" id="UP000308549">
    <property type="component" value="Unassembled WGS sequence"/>
</dbReference>
<evidence type="ECO:0000313" key="7">
    <source>
        <dbReference type="EMBL" id="TKA26157.1"/>
    </source>
</evidence>
<protein>
    <submittedName>
        <fullName evidence="7">Uncharacterized protein</fullName>
    </submittedName>
</protein>
<organism evidence="7 8">
    <name type="scientific">Salinomyces thailandicus</name>
    <dbReference type="NCBI Taxonomy" id="706561"/>
    <lineage>
        <taxon>Eukaryota</taxon>
        <taxon>Fungi</taxon>
        <taxon>Dikarya</taxon>
        <taxon>Ascomycota</taxon>
        <taxon>Pezizomycotina</taxon>
        <taxon>Dothideomycetes</taxon>
        <taxon>Dothideomycetidae</taxon>
        <taxon>Mycosphaerellales</taxon>
        <taxon>Teratosphaeriaceae</taxon>
        <taxon>Salinomyces</taxon>
    </lineage>
</organism>
<evidence type="ECO:0000256" key="6">
    <source>
        <dbReference type="SAM" id="Phobius"/>
    </source>
</evidence>
<keyword evidence="2 6" id="KW-0812">Transmembrane</keyword>
<feature type="compositionally biased region" description="Polar residues" evidence="5">
    <location>
        <begin position="19"/>
        <end position="37"/>
    </location>
</feature>
<dbReference type="Pfam" id="PF14880">
    <property type="entry name" value="COX14"/>
    <property type="match status" value="1"/>
</dbReference>
<evidence type="ECO:0000256" key="2">
    <source>
        <dbReference type="ARBA" id="ARBA00022692"/>
    </source>
</evidence>
<proteinExistence type="predicted"/>
<dbReference type="AlphaFoldDB" id="A0A4U0TVA4"/>
<dbReference type="GO" id="GO:0016020">
    <property type="term" value="C:membrane"/>
    <property type="evidence" value="ECO:0007669"/>
    <property type="project" value="UniProtKB-SubCell"/>
</dbReference>
<comment type="caution">
    <text evidence="7">The sequence shown here is derived from an EMBL/GenBank/DDBJ whole genome shotgun (WGS) entry which is preliminary data.</text>
</comment>
<feature type="compositionally biased region" description="Polar residues" evidence="5">
    <location>
        <begin position="1"/>
        <end position="12"/>
    </location>
</feature>
<evidence type="ECO:0000256" key="3">
    <source>
        <dbReference type="ARBA" id="ARBA00022989"/>
    </source>
</evidence>
<dbReference type="EMBL" id="NAJL01000030">
    <property type="protein sequence ID" value="TKA26157.1"/>
    <property type="molecule type" value="Genomic_DNA"/>
</dbReference>
<sequence length="268" mass="29230">MARSPSDATRFTATGPYAASSTSFNSNGPAPSNQINFGSAPAGETPQQKIARLRNAAAAAKRGKETTFDSVVRVGRVWADRAHRMTAFSLIGVTVVSAVVATAGITDMMIHNRKRRNEWFAEQQAKSAKELAEAKRALSVGGATEDQVLLINRERAADAAEEAKKNRPGVFKRTTNWLFSGLSQEEQKGGRLGAANASLQPVTEEILGQQHDRSVLQAAEEKLESHRRQGEKLEEVVRPRGGPLDRQAQHTIDVVADTSKGWFSWLQR</sequence>
<evidence type="ECO:0000256" key="1">
    <source>
        <dbReference type="ARBA" id="ARBA00004167"/>
    </source>
</evidence>
<keyword evidence="4 6" id="KW-0472">Membrane</keyword>
<keyword evidence="8" id="KW-1185">Reference proteome</keyword>
<feature type="transmembrane region" description="Helical" evidence="6">
    <location>
        <begin position="85"/>
        <end position="106"/>
    </location>
</feature>
<comment type="subcellular location">
    <subcellularLocation>
        <location evidence="1">Membrane</location>
        <topology evidence="1">Single-pass membrane protein</topology>
    </subcellularLocation>
</comment>
<feature type="region of interest" description="Disordered" evidence="5">
    <location>
        <begin position="1"/>
        <end position="45"/>
    </location>
</feature>
<dbReference type="InterPro" id="IPR029208">
    <property type="entry name" value="COX14"/>
</dbReference>
<evidence type="ECO:0000256" key="4">
    <source>
        <dbReference type="ARBA" id="ARBA00023136"/>
    </source>
</evidence>
<reference evidence="7 8" key="1">
    <citation type="submission" date="2017-03" db="EMBL/GenBank/DDBJ databases">
        <title>Genomes of endolithic fungi from Antarctica.</title>
        <authorList>
            <person name="Coleine C."/>
            <person name="Masonjones S."/>
            <person name="Stajich J.E."/>
        </authorList>
    </citation>
    <scope>NUCLEOTIDE SEQUENCE [LARGE SCALE GENOMIC DNA]</scope>
    <source>
        <strain evidence="7 8">CCFEE 6315</strain>
    </source>
</reference>